<gene>
    <name evidence="2" type="ORF">GCM10011600_27840</name>
</gene>
<sequence>MPEDFWGNAIFSLVPTVLFGLLFWFVFRAIIRSDRAEREVAAQVEIEERAKRAAAKERAGS</sequence>
<keyword evidence="1" id="KW-0812">Transmembrane</keyword>
<accession>A0A8J3M684</accession>
<reference evidence="2" key="1">
    <citation type="journal article" date="2014" name="Int. J. Syst. Evol. Microbiol.">
        <title>Complete genome sequence of Corynebacterium casei LMG S-19264T (=DSM 44701T), isolated from a smear-ripened cheese.</title>
        <authorList>
            <consortium name="US DOE Joint Genome Institute (JGI-PGF)"/>
            <person name="Walter F."/>
            <person name="Albersmeier A."/>
            <person name="Kalinowski J."/>
            <person name="Ruckert C."/>
        </authorList>
    </citation>
    <scope>NUCLEOTIDE SEQUENCE</scope>
    <source>
        <strain evidence="2">CGMCC 1.16548</strain>
    </source>
</reference>
<proteinExistence type="predicted"/>
<evidence type="ECO:0000256" key="1">
    <source>
        <dbReference type="SAM" id="Phobius"/>
    </source>
</evidence>
<dbReference type="EMBL" id="BNAI01000009">
    <property type="protein sequence ID" value="GHF25184.1"/>
    <property type="molecule type" value="Genomic_DNA"/>
</dbReference>
<keyword evidence="3" id="KW-1185">Reference proteome</keyword>
<organism evidence="2 3">
    <name type="scientific">Pseudolysinimonas yzui</name>
    <dbReference type="NCBI Taxonomy" id="2708254"/>
    <lineage>
        <taxon>Bacteria</taxon>
        <taxon>Bacillati</taxon>
        <taxon>Actinomycetota</taxon>
        <taxon>Actinomycetes</taxon>
        <taxon>Micrococcales</taxon>
        <taxon>Microbacteriaceae</taxon>
        <taxon>Pseudolysinimonas</taxon>
    </lineage>
</organism>
<protein>
    <submittedName>
        <fullName evidence="2">Uncharacterized protein</fullName>
    </submittedName>
</protein>
<name>A0A8J3M684_9MICO</name>
<comment type="caution">
    <text evidence="2">The sequence shown here is derived from an EMBL/GenBank/DDBJ whole genome shotgun (WGS) entry which is preliminary data.</text>
</comment>
<evidence type="ECO:0000313" key="2">
    <source>
        <dbReference type="EMBL" id="GHF25184.1"/>
    </source>
</evidence>
<dbReference type="RefSeq" id="WP_191284143.1">
    <property type="nucleotide sequence ID" value="NZ_BNAI01000009.1"/>
</dbReference>
<keyword evidence="1" id="KW-0472">Membrane</keyword>
<evidence type="ECO:0000313" key="3">
    <source>
        <dbReference type="Proteomes" id="UP000617531"/>
    </source>
</evidence>
<keyword evidence="1" id="KW-1133">Transmembrane helix</keyword>
<dbReference type="AlphaFoldDB" id="A0A8J3M684"/>
<feature type="transmembrane region" description="Helical" evidence="1">
    <location>
        <begin position="6"/>
        <end position="27"/>
    </location>
</feature>
<reference evidence="2" key="2">
    <citation type="submission" date="2020-09" db="EMBL/GenBank/DDBJ databases">
        <authorList>
            <person name="Sun Q."/>
            <person name="Zhou Y."/>
        </authorList>
    </citation>
    <scope>NUCLEOTIDE SEQUENCE</scope>
    <source>
        <strain evidence="2">CGMCC 1.16548</strain>
    </source>
</reference>
<dbReference type="Proteomes" id="UP000617531">
    <property type="component" value="Unassembled WGS sequence"/>
</dbReference>